<evidence type="ECO:0000256" key="4">
    <source>
        <dbReference type="ARBA" id="ARBA00022842"/>
    </source>
</evidence>
<dbReference type="PANTHER" id="PTHR20857:SF23">
    <property type="entry name" value="THIAMINE BIOSYNTHETIC BIFUNCTIONAL ENZYME"/>
    <property type="match status" value="1"/>
</dbReference>
<dbReference type="Pfam" id="PF02581">
    <property type="entry name" value="TMP-TENI"/>
    <property type="match status" value="1"/>
</dbReference>
<evidence type="ECO:0000256" key="3">
    <source>
        <dbReference type="ARBA" id="ARBA00022723"/>
    </source>
</evidence>
<dbReference type="InterPro" id="IPR022998">
    <property type="entry name" value="ThiamineP_synth_TenI"/>
</dbReference>
<feature type="binding site" evidence="9">
    <location>
        <position position="106"/>
    </location>
    <ligand>
        <name>4-amino-2-methyl-5-(diphosphooxymethyl)pyrimidine</name>
        <dbReference type="ChEBI" id="CHEBI:57841"/>
    </ligand>
</feature>
<comment type="catalytic activity">
    <reaction evidence="8 9 10">
        <text>2-[(2R,5Z)-2-carboxy-4-methylthiazol-5(2H)-ylidene]ethyl phosphate + 4-amino-2-methyl-5-(diphosphooxymethyl)pyrimidine + 2 H(+) = thiamine phosphate + CO2 + diphosphate</text>
        <dbReference type="Rhea" id="RHEA:47844"/>
        <dbReference type="ChEBI" id="CHEBI:15378"/>
        <dbReference type="ChEBI" id="CHEBI:16526"/>
        <dbReference type="ChEBI" id="CHEBI:33019"/>
        <dbReference type="ChEBI" id="CHEBI:37575"/>
        <dbReference type="ChEBI" id="CHEBI:57841"/>
        <dbReference type="ChEBI" id="CHEBI:62899"/>
        <dbReference type="EC" id="2.5.1.3"/>
    </reaction>
</comment>
<keyword evidence="3 9" id="KW-0479">Metal-binding</keyword>
<evidence type="ECO:0000256" key="8">
    <source>
        <dbReference type="ARBA" id="ARBA00047883"/>
    </source>
</evidence>
<dbReference type="Proteomes" id="UP001320159">
    <property type="component" value="Unassembled WGS sequence"/>
</dbReference>
<dbReference type="Gene3D" id="3.20.20.70">
    <property type="entry name" value="Aldolase class I"/>
    <property type="match status" value="1"/>
</dbReference>
<name>A0AAP2RF79_9EURY</name>
<evidence type="ECO:0000256" key="1">
    <source>
        <dbReference type="ARBA" id="ARBA00005165"/>
    </source>
</evidence>
<keyword evidence="14" id="KW-1185">Reference proteome</keyword>
<dbReference type="EC" id="2.5.1.3" evidence="9"/>
<evidence type="ECO:0000259" key="12">
    <source>
        <dbReference type="Pfam" id="PF02581"/>
    </source>
</evidence>
<comment type="caution">
    <text evidence="13">The sequence shown here is derived from an EMBL/GenBank/DDBJ whole genome shotgun (WGS) entry which is preliminary data.</text>
</comment>
<evidence type="ECO:0000256" key="2">
    <source>
        <dbReference type="ARBA" id="ARBA00022679"/>
    </source>
</evidence>
<dbReference type="EMBL" id="PGCK01000007">
    <property type="protein sequence ID" value="MCD1295127.1"/>
    <property type="molecule type" value="Genomic_DNA"/>
</dbReference>
<feature type="binding site" evidence="9">
    <location>
        <position position="163"/>
    </location>
    <ligand>
        <name>2-[(2R,5Z)-2-carboxy-4-methylthiazol-5(2H)-ylidene]ethyl phosphate</name>
        <dbReference type="ChEBI" id="CHEBI:62899"/>
    </ligand>
</feature>
<dbReference type="PANTHER" id="PTHR20857">
    <property type="entry name" value="THIAMINE-PHOSPHATE PYROPHOSPHORYLASE"/>
    <property type="match status" value="1"/>
</dbReference>
<dbReference type="InterPro" id="IPR013785">
    <property type="entry name" value="Aldolase_TIM"/>
</dbReference>
<reference evidence="13 14" key="1">
    <citation type="submission" date="2017-11" db="EMBL/GenBank/DDBJ databases">
        <title>Isolation and Characterization of Family Methanocellaceae Species from Potential Methane Hydrate Area Offshore Southwestern Taiwan.</title>
        <authorList>
            <person name="Zhang W.-L."/>
            <person name="Chen W.-C."/>
            <person name="Lai M.-C."/>
            <person name="Chen S.-C."/>
        </authorList>
    </citation>
    <scope>NUCLEOTIDE SEQUENCE [LARGE SCALE GENOMIC DNA]</scope>
    <source>
        <strain evidence="13 14">CWC-04</strain>
    </source>
</reference>
<dbReference type="InterPro" id="IPR034291">
    <property type="entry name" value="TMP_synthase"/>
</dbReference>
<dbReference type="FunFam" id="3.20.20.70:FF:000096">
    <property type="entry name" value="Thiamine-phosphate synthase"/>
    <property type="match status" value="1"/>
</dbReference>
<keyword evidence="4 9" id="KW-0460">Magnesium</keyword>
<dbReference type="AlphaFoldDB" id="A0AAP2RF79"/>
<evidence type="ECO:0000313" key="13">
    <source>
        <dbReference type="EMBL" id="MCD1295127.1"/>
    </source>
</evidence>
<feature type="binding site" evidence="9">
    <location>
        <begin position="132"/>
        <end position="134"/>
    </location>
    <ligand>
        <name>2-[(2R,5Z)-2-carboxy-4-methylthiazol-5(2H)-ylidene]ethyl phosphate</name>
        <dbReference type="ChEBI" id="CHEBI:62899"/>
    </ligand>
</feature>
<feature type="binding site" evidence="9">
    <location>
        <position position="135"/>
    </location>
    <ligand>
        <name>4-amino-2-methyl-5-(diphosphooxymethyl)pyrimidine</name>
        <dbReference type="ChEBI" id="CHEBI:57841"/>
    </ligand>
</feature>
<dbReference type="GO" id="GO:0000287">
    <property type="term" value="F:magnesium ion binding"/>
    <property type="evidence" value="ECO:0007669"/>
    <property type="project" value="UniProtKB-UniRule"/>
</dbReference>
<protein>
    <recommendedName>
        <fullName evidence="9">Thiamine-phosphate synthase</fullName>
        <shortName evidence="9">TP synthase</shortName>
        <shortName evidence="9">TPS</shortName>
        <ecNumber evidence="9">2.5.1.3</ecNumber>
    </recommendedName>
    <alternativeName>
        <fullName evidence="9">Thiamine-phosphate pyrophosphorylase</fullName>
        <shortName evidence="9">TMP pyrophosphorylase</shortName>
        <shortName evidence="9">TMP-PPase</shortName>
    </alternativeName>
</protein>
<comment type="function">
    <text evidence="9">Condenses 4-methyl-5-(beta-hydroxyethyl)thiazole monophosphate (THZ-P) and 2-methyl-4-amino-5-hydroxymethyl pyrimidine pyrophosphate (HMP-PP) to form thiamine monophosphate (TMP).</text>
</comment>
<keyword evidence="2 9" id="KW-0808">Transferase</keyword>
<feature type="binding site" evidence="9">
    <location>
        <position position="67"/>
    </location>
    <ligand>
        <name>4-amino-2-methyl-5-(diphosphooxymethyl)pyrimidine</name>
        <dbReference type="ChEBI" id="CHEBI:57841"/>
    </ligand>
</feature>
<comment type="pathway">
    <text evidence="1 9 11">Cofactor biosynthesis; thiamine diphosphate biosynthesis; thiamine phosphate from 4-amino-2-methyl-5-diphosphomethylpyrimidine and 4-methyl-5-(2-phosphoethyl)-thiazole: step 1/1.</text>
</comment>
<evidence type="ECO:0000256" key="10">
    <source>
        <dbReference type="RuleBase" id="RU003826"/>
    </source>
</evidence>
<organism evidence="13 14">
    <name type="scientific">Methanooceanicella nereidis</name>
    <dbReference type="NCBI Taxonomy" id="2052831"/>
    <lineage>
        <taxon>Archaea</taxon>
        <taxon>Methanobacteriati</taxon>
        <taxon>Methanobacteriota</taxon>
        <taxon>Stenosarchaea group</taxon>
        <taxon>Methanomicrobia</taxon>
        <taxon>Methanocellales</taxon>
        <taxon>Methanocellaceae</taxon>
        <taxon>Methanooceanicella</taxon>
    </lineage>
</organism>
<dbReference type="SUPFAM" id="SSF51391">
    <property type="entry name" value="Thiamin phosphate synthase"/>
    <property type="match status" value="1"/>
</dbReference>
<dbReference type="InterPro" id="IPR036206">
    <property type="entry name" value="ThiamineP_synth_sf"/>
</dbReference>
<evidence type="ECO:0000256" key="11">
    <source>
        <dbReference type="RuleBase" id="RU004253"/>
    </source>
</evidence>
<proteinExistence type="inferred from homology"/>
<feature type="binding site" evidence="9">
    <location>
        <begin position="35"/>
        <end position="39"/>
    </location>
    <ligand>
        <name>4-amino-2-methyl-5-(diphosphooxymethyl)pyrimidine</name>
        <dbReference type="ChEBI" id="CHEBI:57841"/>
    </ligand>
</feature>
<dbReference type="CDD" id="cd00564">
    <property type="entry name" value="TMP_TenI"/>
    <property type="match status" value="1"/>
</dbReference>
<dbReference type="GO" id="GO:0009229">
    <property type="term" value="P:thiamine diphosphate biosynthetic process"/>
    <property type="evidence" value="ECO:0007669"/>
    <property type="project" value="UniProtKB-UniRule"/>
</dbReference>
<evidence type="ECO:0000256" key="7">
    <source>
        <dbReference type="ARBA" id="ARBA00047851"/>
    </source>
</evidence>
<dbReference type="GO" id="GO:0004789">
    <property type="term" value="F:thiamine-phosphate diphosphorylase activity"/>
    <property type="evidence" value="ECO:0007669"/>
    <property type="project" value="UniProtKB-UniRule"/>
</dbReference>
<keyword evidence="5 9" id="KW-0784">Thiamine biosynthesis</keyword>
<comment type="catalytic activity">
    <reaction evidence="7 9 10">
        <text>2-(2-carboxy-4-methylthiazol-5-yl)ethyl phosphate + 4-amino-2-methyl-5-(diphosphooxymethyl)pyrimidine + 2 H(+) = thiamine phosphate + CO2 + diphosphate</text>
        <dbReference type="Rhea" id="RHEA:47848"/>
        <dbReference type="ChEBI" id="CHEBI:15378"/>
        <dbReference type="ChEBI" id="CHEBI:16526"/>
        <dbReference type="ChEBI" id="CHEBI:33019"/>
        <dbReference type="ChEBI" id="CHEBI:37575"/>
        <dbReference type="ChEBI" id="CHEBI:57841"/>
        <dbReference type="ChEBI" id="CHEBI:62890"/>
        <dbReference type="EC" id="2.5.1.3"/>
    </reaction>
</comment>
<feature type="binding site" evidence="9">
    <location>
        <position position="87"/>
    </location>
    <ligand>
        <name>Mg(2+)</name>
        <dbReference type="ChEBI" id="CHEBI:18420"/>
    </ligand>
</feature>
<evidence type="ECO:0000256" key="6">
    <source>
        <dbReference type="ARBA" id="ARBA00047334"/>
    </source>
</evidence>
<feature type="domain" description="Thiamine phosphate synthase/TenI" evidence="12">
    <location>
        <begin position="5"/>
        <end position="186"/>
    </location>
</feature>
<dbReference type="GO" id="GO:0005737">
    <property type="term" value="C:cytoplasm"/>
    <property type="evidence" value="ECO:0007669"/>
    <property type="project" value="TreeGrafter"/>
</dbReference>
<dbReference type="GO" id="GO:0009228">
    <property type="term" value="P:thiamine biosynthetic process"/>
    <property type="evidence" value="ECO:0007669"/>
    <property type="project" value="UniProtKB-KW"/>
</dbReference>
<feature type="binding site" evidence="9">
    <location>
        <position position="68"/>
    </location>
    <ligand>
        <name>Mg(2+)</name>
        <dbReference type="ChEBI" id="CHEBI:18420"/>
    </ligand>
</feature>
<evidence type="ECO:0000313" key="14">
    <source>
        <dbReference type="Proteomes" id="UP001320159"/>
    </source>
</evidence>
<comment type="catalytic activity">
    <reaction evidence="6 9 10">
        <text>4-methyl-5-(2-phosphooxyethyl)-thiazole + 4-amino-2-methyl-5-(diphosphooxymethyl)pyrimidine + H(+) = thiamine phosphate + diphosphate</text>
        <dbReference type="Rhea" id="RHEA:22328"/>
        <dbReference type="ChEBI" id="CHEBI:15378"/>
        <dbReference type="ChEBI" id="CHEBI:33019"/>
        <dbReference type="ChEBI" id="CHEBI:37575"/>
        <dbReference type="ChEBI" id="CHEBI:57841"/>
        <dbReference type="ChEBI" id="CHEBI:58296"/>
        <dbReference type="EC" id="2.5.1.3"/>
    </reaction>
</comment>
<comment type="cofactor">
    <cofactor evidence="9">
        <name>Mg(2+)</name>
        <dbReference type="ChEBI" id="CHEBI:18420"/>
    </cofactor>
    <text evidence="9">Binds 1 Mg(2+) ion per subunit.</text>
</comment>
<gene>
    <name evidence="9 13" type="primary">thiE</name>
    <name evidence="13" type="ORF">CUJ83_08965</name>
</gene>
<dbReference type="HAMAP" id="MF_00097">
    <property type="entry name" value="TMP_synthase"/>
    <property type="match status" value="1"/>
</dbReference>
<accession>A0AAP2RF79</accession>
<dbReference type="RefSeq" id="WP_230741977.1">
    <property type="nucleotide sequence ID" value="NZ_PGCK01000007.1"/>
</dbReference>
<dbReference type="NCBIfam" id="TIGR00693">
    <property type="entry name" value="thiE"/>
    <property type="match status" value="1"/>
</dbReference>
<sequence length="208" mass="21743">MIYGLYVITDERLSRGLSHVELARRAIAGGADVIQLRDKEKSGKELTGYALEISRIAKKAGVLFIVNDRLDIALISGAGGVHLGQDDIPAVLARKIAPPGFIIGVSTGTVEEAIKAEQDGADYIGVGPVYTTSSKIDAGPVCGIGLLKEIKSRVSIPVVAIGGINKNNLTETLDTGVDGVAVISAVVSQEDVEKATKELKALIQNINA</sequence>
<comment type="similarity">
    <text evidence="9 10">Belongs to the thiamine-phosphate synthase family.</text>
</comment>
<feature type="binding site" evidence="9">
    <location>
        <begin position="183"/>
        <end position="184"/>
    </location>
    <ligand>
        <name>2-[(2R,5Z)-2-carboxy-4-methylthiazol-5(2H)-ylidene]ethyl phosphate</name>
        <dbReference type="ChEBI" id="CHEBI:62899"/>
    </ligand>
</feature>
<evidence type="ECO:0000256" key="9">
    <source>
        <dbReference type="HAMAP-Rule" id="MF_00097"/>
    </source>
</evidence>
<evidence type="ECO:0000256" key="5">
    <source>
        <dbReference type="ARBA" id="ARBA00022977"/>
    </source>
</evidence>